<evidence type="ECO:0000256" key="4">
    <source>
        <dbReference type="ARBA" id="ARBA00023295"/>
    </source>
</evidence>
<dbReference type="GO" id="GO:0048046">
    <property type="term" value="C:apoplast"/>
    <property type="evidence" value="ECO:0007669"/>
    <property type="project" value="UniProtKB-SubCell"/>
</dbReference>
<evidence type="ECO:0000256" key="1">
    <source>
        <dbReference type="ARBA" id="ARBA00022679"/>
    </source>
</evidence>
<proteinExistence type="inferred from homology"/>
<dbReference type="InterPro" id="IPR016455">
    <property type="entry name" value="XTH"/>
</dbReference>
<evidence type="ECO:0000256" key="5">
    <source>
        <dbReference type="PIRSR" id="PIRSR005604-1"/>
    </source>
</evidence>
<dbReference type="AlphaFoldDB" id="A0A835KRJ9"/>
<keyword evidence="6" id="KW-0134">Cell wall</keyword>
<feature type="signal peptide" evidence="6">
    <location>
        <begin position="1"/>
        <end position="33"/>
    </location>
</feature>
<dbReference type="GO" id="GO:0004553">
    <property type="term" value="F:hydrolase activity, hydrolyzing O-glycosyl compounds"/>
    <property type="evidence" value="ECO:0007669"/>
    <property type="project" value="InterPro"/>
</dbReference>
<comment type="caution">
    <text evidence="8">The sequence shown here is derived from an EMBL/GenBank/DDBJ whole genome shotgun (WGS) entry which is preliminary data.</text>
</comment>
<reference evidence="8" key="1">
    <citation type="submission" date="2020-07" db="EMBL/GenBank/DDBJ databases">
        <title>Genome sequence and genetic diversity analysis of an under-domesticated orphan crop, white fonio (Digitaria exilis).</title>
        <authorList>
            <person name="Bennetzen J.L."/>
            <person name="Chen S."/>
            <person name="Ma X."/>
            <person name="Wang X."/>
            <person name="Yssel A.E.J."/>
            <person name="Chaluvadi S.R."/>
            <person name="Johnson M."/>
            <person name="Gangashetty P."/>
            <person name="Hamidou F."/>
            <person name="Sanogo M.D."/>
            <person name="Zwaenepoel A."/>
            <person name="Wallace J."/>
            <person name="Van De Peer Y."/>
            <person name="Van Deynze A."/>
        </authorList>
    </citation>
    <scope>NUCLEOTIDE SEQUENCE</scope>
    <source>
        <tissue evidence="8">Leaves</tissue>
    </source>
</reference>
<evidence type="ECO:0000256" key="2">
    <source>
        <dbReference type="ARBA" id="ARBA00022801"/>
    </source>
</evidence>
<dbReference type="OrthoDB" id="4781at2759"/>
<keyword evidence="6" id="KW-0052">Apoplast</keyword>
<dbReference type="EMBL" id="JACEFO010000718">
    <property type="protein sequence ID" value="KAF8759202.1"/>
    <property type="molecule type" value="Genomic_DNA"/>
</dbReference>
<dbReference type="Gene3D" id="2.60.120.200">
    <property type="match status" value="1"/>
</dbReference>
<protein>
    <recommendedName>
        <fullName evidence="6">Xyloglucan endotransglucosylase/hydrolase</fullName>
        <ecNumber evidence="6">2.4.1.207</ecNumber>
    </recommendedName>
</protein>
<evidence type="ECO:0000313" key="9">
    <source>
        <dbReference type="Proteomes" id="UP000636709"/>
    </source>
</evidence>
<accession>A0A835KRJ9</accession>
<evidence type="ECO:0000256" key="3">
    <source>
        <dbReference type="ARBA" id="ARBA00023157"/>
    </source>
</evidence>
<feature type="active site" description="Proton donor" evidence="5">
    <location>
        <position position="146"/>
    </location>
</feature>
<gene>
    <name evidence="8" type="ORF">HU200_010231</name>
</gene>
<feature type="chain" id="PRO_5033097225" description="Xyloglucan endotransglucosylase/hydrolase" evidence="6">
    <location>
        <begin position="34"/>
        <end position="320"/>
    </location>
</feature>
<comment type="PTM">
    <text evidence="6">Contains at least one intrachain disulfide bond essential for its enzymatic activity.</text>
</comment>
<organism evidence="8 9">
    <name type="scientific">Digitaria exilis</name>
    <dbReference type="NCBI Taxonomy" id="1010633"/>
    <lineage>
        <taxon>Eukaryota</taxon>
        <taxon>Viridiplantae</taxon>
        <taxon>Streptophyta</taxon>
        <taxon>Embryophyta</taxon>
        <taxon>Tracheophyta</taxon>
        <taxon>Spermatophyta</taxon>
        <taxon>Magnoliopsida</taxon>
        <taxon>Liliopsida</taxon>
        <taxon>Poales</taxon>
        <taxon>Poaceae</taxon>
        <taxon>PACMAD clade</taxon>
        <taxon>Panicoideae</taxon>
        <taxon>Panicodae</taxon>
        <taxon>Paniceae</taxon>
        <taxon>Anthephorinae</taxon>
        <taxon>Digitaria</taxon>
    </lineage>
</organism>
<sequence>MAAAPSGERAAVVAALVVVVLAMAATIVPGADAQPSPGYYPSSRFRPIPFNRGYTNKWGPQHQTLSGDHSSLTIWLDRTCDYSNLIDDDLCRRHAGSGFKSKHAYRNGYFSTRIKLPSGYTAGTNTAFYLSNNEAHPGFHDEIDMEFLGTVPGEPYTLQTNVYVRGSGDGRIVGREMRFHLWFDPTAGYHTYAILWNPDAITFFVDDVPVRRYERRAELTFPDRPMWAYGSIWDASDWATDDGRHRADYRYQPFVAHLDRFVIAGCSAAAPPSCRPVRASPAGAGLTSQQMAAMRWAQQGHMVYYYCNDFRRDHSLTPEC</sequence>
<dbReference type="InterPro" id="IPR044791">
    <property type="entry name" value="Beta-glucanase/XTH"/>
</dbReference>
<keyword evidence="4 6" id="KW-0326">Glycosidase</keyword>
<name>A0A835KRJ9_9POAL</name>
<evidence type="ECO:0000256" key="6">
    <source>
        <dbReference type="RuleBase" id="RU361120"/>
    </source>
</evidence>
<dbReference type="EC" id="2.4.1.207" evidence="6"/>
<dbReference type="PROSITE" id="PS51762">
    <property type="entry name" value="GH16_2"/>
    <property type="match status" value="1"/>
</dbReference>
<keyword evidence="6" id="KW-0964">Secreted</keyword>
<keyword evidence="2 6" id="KW-0378">Hydrolase</keyword>
<dbReference type="SUPFAM" id="SSF49899">
    <property type="entry name" value="Concanavalin A-like lectins/glucanases"/>
    <property type="match status" value="1"/>
</dbReference>
<dbReference type="InterPro" id="IPR013320">
    <property type="entry name" value="ConA-like_dom_sf"/>
</dbReference>
<dbReference type="Proteomes" id="UP000636709">
    <property type="component" value="Unassembled WGS sequence"/>
</dbReference>
<keyword evidence="6" id="KW-0961">Cell wall biogenesis/degradation</keyword>
<comment type="subcellular location">
    <subcellularLocation>
        <location evidence="6">Secreted</location>
        <location evidence="6">Cell wall</location>
    </subcellularLocation>
    <subcellularLocation>
        <location evidence="6">Secreted</location>
        <location evidence="6">Extracellular space</location>
        <location evidence="6">Apoplast</location>
    </subcellularLocation>
</comment>
<dbReference type="Pfam" id="PF00722">
    <property type="entry name" value="Glyco_hydro_16"/>
    <property type="match status" value="1"/>
</dbReference>
<comment type="similarity">
    <text evidence="6">Belongs to the glycosyl hydrolase 16 family.</text>
</comment>
<evidence type="ECO:0000313" key="8">
    <source>
        <dbReference type="EMBL" id="KAF8759202.1"/>
    </source>
</evidence>
<feature type="active site" description="Nucleophile" evidence="5">
    <location>
        <position position="142"/>
    </location>
</feature>
<dbReference type="InterPro" id="IPR000757">
    <property type="entry name" value="Beta-glucanase-like"/>
</dbReference>
<dbReference type="Pfam" id="PF06955">
    <property type="entry name" value="XET_C"/>
    <property type="match status" value="1"/>
</dbReference>
<evidence type="ECO:0000259" key="7">
    <source>
        <dbReference type="PROSITE" id="PS51762"/>
    </source>
</evidence>
<dbReference type="GO" id="GO:0042546">
    <property type="term" value="P:cell wall biogenesis"/>
    <property type="evidence" value="ECO:0007669"/>
    <property type="project" value="InterPro"/>
</dbReference>
<dbReference type="PIRSF" id="PIRSF005604">
    <property type="entry name" value="XET"/>
    <property type="match status" value="1"/>
</dbReference>
<keyword evidence="9" id="KW-1185">Reference proteome</keyword>
<feature type="domain" description="GH16" evidence="7">
    <location>
        <begin position="29"/>
        <end position="258"/>
    </location>
</feature>
<dbReference type="GO" id="GO:0010411">
    <property type="term" value="P:xyloglucan metabolic process"/>
    <property type="evidence" value="ECO:0007669"/>
    <property type="project" value="InterPro"/>
</dbReference>
<dbReference type="InterPro" id="IPR010713">
    <property type="entry name" value="XET_C"/>
</dbReference>
<dbReference type="GO" id="GO:0016762">
    <property type="term" value="F:xyloglucan:xyloglucosyl transferase activity"/>
    <property type="evidence" value="ECO:0007669"/>
    <property type="project" value="UniProtKB-EC"/>
</dbReference>
<keyword evidence="1 6" id="KW-0808">Transferase</keyword>
<dbReference type="GO" id="GO:0071555">
    <property type="term" value="P:cell wall organization"/>
    <property type="evidence" value="ECO:0007669"/>
    <property type="project" value="UniProtKB-KW"/>
</dbReference>
<dbReference type="PANTHER" id="PTHR31062">
    <property type="entry name" value="XYLOGLUCAN ENDOTRANSGLUCOSYLASE/HYDROLASE PROTEIN 8-RELATED"/>
    <property type="match status" value="1"/>
</dbReference>
<keyword evidence="6" id="KW-0732">Signal</keyword>
<keyword evidence="3" id="KW-1015">Disulfide bond</keyword>
<comment type="function">
    <text evidence="6">Catalyzes xyloglucan endohydrolysis (XEH) and/or endotransglycosylation (XET). Cleaves and religates xyloglucan polymers, an essential constituent of the primary cell wall, and thereby participates in cell wall construction of growing tissues.</text>
</comment>